<dbReference type="Gene3D" id="4.10.1000.10">
    <property type="entry name" value="Zinc finger, CCCH-type"/>
    <property type="match status" value="2"/>
</dbReference>
<feature type="domain" description="C3H1-type" evidence="7">
    <location>
        <begin position="223"/>
        <end position="251"/>
    </location>
</feature>
<feature type="zinc finger region" description="C3H1-type" evidence="6">
    <location>
        <begin position="223"/>
        <end position="251"/>
    </location>
</feature>
<evidence type="ECO:0000256" key="1">
    <source>
        <dbReference type="ARBA" id="ARBA00022723"/>
    </source>
</evidence>
<keyword evidence="5" id="KW-0694">RNA-binding</keyword>
<keyword evidence="4 6" id="KW-0862">Zinc</keyword>
<dbReference type="InterPro" id="IPR004088">
    <property type="entry name" value="KH_dom_type_1"/>
</dbReference>
<keyword evidence="9" id="KW-1185">Reference proteome</keyword>
<feature type="domain" description="C3H1-type" evidence="7">
    <location>
        <begin position="405"/>
        <end position="432"/>
    </location>
</feature>
<dbReference type="Gene3D" id="3.30.1370.10">
    <property type="entry name" value="K Homology domain, type 1"/>
    <property type="match status" value="1"/>
</dbReference>
<dbReference type="SUPFAM" id="SSF90229">
    <property type="entry name" value="CCCH zinc finger"/>
    <property type="match status" value="3"/>
</dbReference>
<dbReference type="EMBL" id="ABEU02000015">
    <property type="status" value="NOT_ANNOTATED_CDS"/>
    <property type="molecule type" value="Genomic_DNA"/>
</dbReference>
<dbReference type="InterPro" id="IPR036855">
    <property type="entry name" value="Znf_CCCH_sf"/>
</dbReference>
<reference evidence="8 9" key="1">
    <citation type="journal article" date="2008" name="Science">
        <title>The Physcomitrella genome reveals evolutionary insights into the conquest of land by plants.</title>
        <authorList>
            <person name="Rensing S."/>
            <person name="Lang D."/>
            <person name="Zimmer A."/>
            <person name="Terry A."/>
            <person name="Salamov A."/>
            <person name="Shapiro H."/>
            <person name="Nishiyama T."/>
            <person name="Perroud P.-F."/>
            <person name="Lindquist E."/>
            <person name="Kamisugi Y."/>
            <person name="Tanahashi T."/>
            <person name="Sakakibara K."/>
            <person name="Fujita T."/>
            <person name="Oishi K."/>
            <person name="Shin-I T."/>
            <person name="Kuroki Y."/>
            <person name="Toyoda A."/>
            <person name="Suzuki Y."/>
            <person name="Hashimoto A."/>
            <person name="Yamaguchi K."/>
            <person name="Sugano A."/>
            <person name="Kohara Y."/>
            <person name="Fujiyama A."/>
            <person name="Anterola A."/>
            <person name="Aoki S."/>
            <person name="Ashton N."/>
            <person name="Barbazuk W.B."/>
            <person name="Barker E."/>
            <person name="Bennetzen J."/>
            <person name="Bezanilla M."/>
            <person name="Blankenship R."/>
            <person name="Cho S.H."/>
            <person name="Dutcher S."/>
            <person name="Estelle M."/>
            <person name="Fawcett J.A."/>
            <person name="Gundlach H."/>
            <person name="Hanada K."/>
            <person name="Heyl A."/>
            <person name="Hicks K.A."/>
            <person name="Hugh J."/>
            <person name="Lohr M."/>
            <person name="Mayer K."/>
            <person name="Melkozernov A."/>
            <person name="Murata T."/>
            <person name="Nelson D."/>
            <person name="Pils B."/>
            <person name="Prigge M."/>
            <person name="Reiss B."/>
            <person name="Renner T."/>
            <person name="Rombauts S."/>
            <person name="Rushton P."/>
            <person name="Sanderfoot A."/>
            <person name="Schween G."/>
            <person name="Shiu S.-H."/>
            <person name="Stueber K."/>
            <person name="Theodoulou F.L."/>
            <person name="Tu H."/>
            <person name="Van de Peer Y."/>
            <person name="Verrier P.J."/>
            <person name="Waters E."/>
            <person name="Wood A."/>
            <person name="Yang L."/>
            <person name="Cove D."/>
            <person name="Cuming A."/>
            <person name="Hasebe M."/>
            <person name="Lucas S."/>
            <person name="Mishler D.B."/>
            <person name="Reski R."/>
            <person name="Grigoriev I."/>
            <person name="Quatrano R.S."/>
            <person name="Boore J.L."/>
        </authorList>
    </citation>
    <scope>NUCLEOTIDE SEQUENCE [LARGE SCALE GENOMIC DNA]</scope>
    <source>
        <strain evidence="8 9">cv. Gransden 2004</strain>
    </source>
</reference>
<evidence type="ECO:0000256" key="6">
    <source>
        <dbReference type="PROSITE-ProRule" id="PRU00723"/>
    </source>
</evidence>
<evidence type="ECO:0000259" key="7">
    <source>
        <dbReference type="PROSITE" id="PS50103"/>
    </source>
</evidence>
<feature type="zinc finger region" description="C3H1-type" evidence="6">
    <location>
        <begin position="405"/>
        <end position="432"/>
    </location>
</feature>
<dbReference type="GO" id="GO:0008270">
    <property type="term" value="F:zinc ion binding"/>
    <property type="evidence" value="ECO:0007669"/>
    <property type="project" value="UniProtKB-KW"/>
</dbReference>
<name>A0A7I4B0H8_PHYPA</name>
<dbReference type="SMART" id="SM00356">
    <property type="entry name" value="ZnF_C3H1"/>
    <property type="match status" value="4"/>
</dbReference>
<keyword evidence="2" id="KW-0677">Repeat</keyword>
<dbReference type="GO" id="GO:0010468">
    <property type="term" value="P:regulation of gene expression"/>
    <property type="evidence" value="ECO:0007669"/>
    <property type="project" value="UniProtKB-ARBA"/>
</dbReference>
<feature type="domain" description="C3H1-type" evidence="7">
    <location>
        <begin position="104"/>
        <end position="127"/>
    </location>
</feature>
<dbReference type="PROSITE" id="PS50103">
    <property type="entry name" value="ZF_C3H1"/>
    <property type="match status" value="4"/>
</dbReference>
<dbReference type="FunFam" id="4.10.1000.10:FF:000003">
    <property type="entry name" value="Zinc finger CCCH domain-containing protein"/>
    <property type="match status" value="2"/>
</dbReference>
<dbReference type="GO" id="GO:0003729">
    <property type="term" value="F:mRNA binding"/>
    <property type="evidence" value="ECO:0007669"/>
    <property type="project" value="InterPro"/>
</dbReference>
<gene>
    <name evidence="8" type="primary">LOC112292420</name>
</gene>
<protein>
    <recommendedName>
        <fullName evidence="7">C3H1-type domain-containing protein</fullName>
    </recommendedName>
</protein>
<dbReference type="SMART" id="SM00322">
    <property type="entry name" value="KH"/>
    <property type="match status" value="1"/>
</dbReference>
<dbReference type="GO" id="GO:0051252">
    <property type="term" value="P:regulation of RNA metabolic process"/>
    <property type="evidence" value="ECO:0007669"/>
    <property type="project" value="UniProtKB-ARBA"/>
</dbReference>
<dbReference type="SUPFAM" id="SSF54791">
    <property type="entry name" value="Eukaryotic type KH-domain (KH-domain type I)"/>
    <property type="match status" value="1"/>
</dbReference>
<accession>A0A7I4B0H8</accession>
<dbReference type="InterPro" id="IPR000571">
    <property type="entry name" value="Znf_CCCH"/>
</dbReference>
<dbReference type="Pfam" id="PF14608">
    <property type="entry name" value="zf-CCCH_2"/>
    <property type="match status" value="2"/>
</dbReference>
<dbReference type="Pfam" id="PF00642">
    <property type="entry name" value="zf-CCCH"/>
    <property type="match status" value="2"/>
</dbReference>
<dbReference type="CDD" id="cd22464">
    <property type="entry name" value="KH-I_AtC3H36_like"/>
    <property type="match status" value="1"/>
</dbReference>
<feature type="zinc finger region" description="C3H1-type" evidence="6">
    <location>
        <begin position="104"/>
        <end position="127"/>
    </location>
</feature>
<dbReference type="Pfam" id="PF00013">
    <property type="entry name" value="KH_1"/>
    <property type="match status" value="1"/>
</dbReference>
<keyword evidence="3 6" id="KW-0863">Zinc-finger</keyword>
<sequence>METVWGLIMGKETQQPVLTLFQASYEQNPKLLCIKYQELARELIRKLELAKIQTTRKGDMGSAAYEPALKKARIFSVTPLSVDENGFGNSSGVSGQDQVNGDLDCRRFGTPEGCPYGTKCRFKHGPADERQIEQPVSALGSKTKPCTKFFSTSGCPYGEGCHFLHCVPGGIAALGLMPLGVAVGTPTALTPTSGMRTVMGGFGPNSSTPLPGGSPDPSVTVGGYKTRLCNKFSTPEGCRFGDKCHFAHGESDLRPSNVRSNGVDHLGNCSYQNWLSYMQEAAYANGGTHLLPPVATAIYYGEPTPPGVMPATAAGFGLNSGNLKMSIEAVLAGAIIGKAGANVKQISRLTGCKLTIRDHESNASMRNVEMEGTYEQIERASEMVRQFLSHKEVVPQRVAAIASHNFKTKLCENFSQGTCTFADRCHFAHGTSELRPLTRS</sequence>
<dbReference type="PANTHER" id="PTHR12547">
    <property type="entry name" value="CCCH ZINC FINGER/TIS11-RELATED"/>
    <property type="match status" value="1"/>
</dbReference>
<dbReference type="InParanoid" id="A0A7I4B0H8"/>
<evidence type="ECO:0000313" key="9">
    <source>
        <dbReference type="Proteomes" id="UP000006727"/>
    </source>
</evidence>
<evidence type="ECO:0000256" key="4">
    <source>
        <dbReference type="ARBA" id="ARBA00022833"/>
    </source>
</evidence>
<dbReference type="PROSITE" id="PS50084">
    <property type="entry name" value="KH_TYPE_1"/>
    <property type="match status" value="1"/>
</dbReference>
<keyword evidence="1 6" id="KW-0479">Metal-binding</keyword>
<dbReference type="Gene3D" id="3.30.1370.210">
    <property type="match status" value="1"/>
</dbReference>
<feature type="domain" description="C3H1-type" evidence="7">
    <location>
        <begin position="140"/>
        <end position="168"/>
    </location>
</feature>
<evidence type="ECO:0000256" key="2">
    <source>
        <dbReference type="ARBA" id="ARBA00022737"/>
    </source>
</evidence>
<evidence type="ECO:0000313" key="8">
    <source>
        <dbReference type="EnsemblPlants" id="Pp3c15_24050V3.2"/>
    </source>
</evidence>
<reference evidence="8" key="3">
    <citation type="submission" date="2020-12" db="UniProtKB">
        <authorList>
            <consortium name="EnsemblPlants"/>
        </authorList>
    </citation>
    <scope>IDENTIFICATION</scope>
</reference>
<proteinExistence type="predicted"/>
<dbReference type="InterPro" id="IPR004087">
    <property type="entry name" value="KH_dom"/>
</dbReference>
<reference evidence="8 9" key="2">
    <citation type="journal article" date="2018" name="Plant J.">
        <title>The Physcomitrella patens chromosome-scale assembly reveals moss genome structure and evolution.</title>
        <authorList>
            <person name="Lang D."/>
            <person name="Ullrich K.K."/>
            <person name="Murat F."/>
            <person name="Fuchs J."/>
            <person name="Jenkins J."/>
            <person name="Haas F.B."/>
            <person name="Piednoel M."/>
            <person name="Gundlach H."/>
            <person name="Van Bel M."/>
            <person name="Meyberg R."/>
            <person name="Vives C."/>
            <person name="Morata J."/>
            <person name="Symeonidi A."/>
            <person name="Hiss M."/>
            <person name="Muchero W."/>
            <person name="Kamisugi Y."/>
            <person name="Saleh O."/>
            <person name="Blanc G."/>
            <person name="Decker E.L."/>
            <person name="van Gessel N."/>
            <person name="Grimwood J."/>
            <person name="Hayes R.D."/>
            <person name="Graham S.W."/>
            <person name="Gunter L.E."/>
            <person name="McDaniel S.F."/>
            <person name="Hoernstein S.N.W."/>
            <person name="Larsson A."/>
            <person name="Li F.W."/>
            <person name="Perroud P.F."/>
            <person name="Phillips J."/>
            <person name="Ranjan P."/>
            <person name="Rokshar D.S."/>
            <person name="Rothfels C.J."/>
            <person name="Schneider L."/>
            <person name="Shu S."/>
            <person name="Stevenson D.W."/>
            <person name="Thummler F."/>
            <person name="Tillich M."/>
            <person name="Villarreal Aguilar J.C."/>
            <person name="Widiez T."/>
            <person name="Wong G.K."/>
            <person name="Wymore A."/>
            <person name="Zhang Y."/>
            <person name="Zimmer A.D."/>
            <person name="Quatrano R.S."/>
            <person name="Mayer K.F.X."/>
            <person name="Goodstein D."/>
            <person name="Casacuberta J.M."/>
            <person name="Vandepoele K."/>
            <person name="Reski R."/>
            <person name="Cuming A.C."/>
            <person name="Tuskan G.A."/>
            <person name="Maumus F."/>
            <person name="Salse J."/>
            <person name="Schmutz J."/>
            <person name="Rensing S.A."/>
        </authorList>
    </citation>
    <scope>NUCLEOTIDE SEQUENCE [LARGE SCALE GENOMIC DNA]</scope>
    <source>
        <strain evidence="8 9">cv. Gransden 2004</strain>
    </source>
</reference>
<evidence type="ECO:0000256" key="5">
    <source>
        <dbReference type="PROSITE-ProRule" id="PRU00117"/>
    </source>
</evidence>
<dbReference type="InterPro" id="IPR045877">
    <property type="entry name" value="ZFP36-like"/>
</dbReference>
<feature type="zinc finger region" description="C3H1-type" evidence="6">
    <location>
        <begin position="140"/>
        <end position="168"/>
    </location>
</feature>
<dbReference type="FunCoup" id="A0A7I4B0H8">
    <property type="interactions" value="3689"/>
</dbReference>
<evidence type="ECO:0000256" key="3">
    <source>
        <dbReference type="ARBA" id="ARBA00022771"/>
    </source>
</evidence>
<dbReference type="Gramene" id="Pp3c15_24050V3.2">
    <property type="protein sequence ID" value="Pp3c15_24050V3.2"/>
    <property type="gene ID" value="Pp3c15_24050"/>
</dbReference>
<dbReference type="AlphaFoldDB" id="A0A7I4B0H8"/>
<dbReference type="InterPro" id="IPR036612">
    <property type="entry name" value="KH_dom_type_1_sf"/>
</dbReference>
<dbReference type="Proteomes" id="UP000006727">
    <property type="component" value="Chromosome 15"/>
</dbReference>
<dbReference type="EnsemblPlants" id="Pp3c15_24050V3.2">
    <property type="protein sequence ID" value="Pp3c15_24050V3.2"/>
    <property type="gene ID" value="Pp3c15_24050"/>
</dbReference>
<dbReference type="PANTHER" id="PTHR12547:SF18">
    <property type="entry name" value="PROTEIN TIS11"/>
    <property type="match status" value="1"/>
</dbReference>
<organism evidence="8 9">
    <name type="scientific">Physcomitrium patens</name>
    <name type="common">Spreading-leaved earth moss</name>
    <name type="synonym">Physcomitrella patens</name>
    <dbReference type="NCBI Taxonomy" id="3218"/>
    <lineage>
        <taxon>Eukaryota</taxon>
        <taxon>Viridiplantae</taxon>
        <taxon>Streptophyta</taxon>
        <taxon>Embryophyta</taxon>
        <taxon>Bryophyta</taxon>
        <taxon>Bryophytina</taxon>
        <taxon>Bryopsida</taxon>
        <taxon>Funariidae</taxon>
        <taxon>Funariales</taxon>
        <taxon>Funariaceae</taxon>
        <taxon>Physcomitrium</taxon>
    </lineage>
</organism>